<dbReference type="PANTHER" id="PTHR23268">
    <property type="entry name" value="T-CELL RECEPTOR BETA CHAIN"/>
    <property type="match status" value="1"/>
</dbReference>
<dbReference type="InterPro" id="IPR003599">
    <property type="entry name" value="Ig_sub"/>
</dbReference>
<evidence type="ECO:0000256" key="2">
    <source>
        <dbReference type="ARBA" id="ARBA00022859"/>
    </source>
</evidence>
<dbReference type="SMART" id="SM00406">
    <property type="entry name" value="IGv"/>
    <property type="match status" value="3"/>
</dbReference>
<evidence type="ECO:0000256" key="1">
    <source>
        <dbReference type="ARBA" id="ARBA00022729"/>
    </source>
</evidence>
<dbReference type="InterPro" id="IPR001969">
    <property type="entry name" value="Aspartic_peptidase_AS"/>
</dbReference>
<dbReference type="GO" id="GO:0002376">
    <property type="term" value="P:immune system process"/>
    <property type="evidence" value="ECO:0007669"/>
    <property type="project" value="UniProtKB-KW"/>
</dbReference>
<dbReference type="InterPro" id="IPR013106">
    <property type="entry name" value="Ig_V-set"/>
</dbReference>
<dbReference type="Proteomes" id="UP000324632">
    <property type="component" value="Chromosome 15"/>
</dbReference>
<dbReference type="PROSITE" id="PS00141">
    <property type="entry name" value="ASP_PROTEASE"/>
    <property type="match status" value="1"/>
</dbReference>
<comment type="caution">
    <text evidence="4">The sequence shown here is derived from an EMBL/GenBank/DDBJ whole genome shotgun (WGS) entry which is preliminary data.</text>
</comment>
<dbReference type="PROSITE" id="PS50835">
    <property type="entry name" value="IG_LIKE"/>
    <property type="match status" value="2"/>
</dbReference>
<dbReference type="Pfam" id="PF07686">
    <property type="entry name" value="V-set"/>
    <property type="match status" value="2"/>
</dbReference>
<evidence type="ECO:0000313" key="5">
    <source>
        <dbReference type="Proteomes" id="UP000324632"/>
    </source>
</evidence>
<dbReference type="Gene3D" id="2.60.40.10">
    <property type="entry name" value="Immunoglobulins"/>
    <property type="match status" value="7"/>
</dbReference>
<organism evidence="4 5">
    <name type="scientific">Triplophysa tibetana</name>
    <dbReference type="NCBI Taxonomy" id="1572043"/>
    <lineage>
        <taxon>Eukaryota</taxon>
        <taxon>Metazoa</taxon>
        <taxon>Chordata</taxon>
        <taxon>Craniata</taxon>
        <taxon>Vertebrata</taxon>
        <taxon>Euteleostomi</taxon>
        <taxon>Actinopterygii</taxon>
        <taxon>Neopterygii</taxon>
        <taxon>Teleostei</taxon>
        <taxon>Ostariophysi</taxon>
        <taxon>Cypriniformes</taxon>
        <taxon>Nemacheilidae</taxon>
        <taxon>Triplophysa</taxon>
    </lineage>
</organism>
<dbReference type="PANTHER" id="PTHR23268:SF124">
    <property type="entry name" value="IG-LIKE DOMAIN-CONTAINING PROTEIN"/>
    <property type="match status" value="1"/>
</dbReference>
<keyword evidence="5" id="KW-1185">Reference proteome</keyword>
<sequence length="673" mass="76134">MPFWVSGKSLSDQVHQTPAHLLTKAKSMVQLNCSHTIQDYYMILWYEHLKSDTALRLIGYVNYDNPSIESDFTNQSKIAGDGSKASTLHLKLENKLVGRLNTRNEIITGNNLHQTPKDLLEKSEESVTLSCSHTSQSIDMIVWYEQLKGDTALKLIGYLYYTNALIENQYIDDFDIKGHGKNASSLRFNVSQSSMVYSAGTAGYLICKDVQQSPTDVMCQPNTSVELTCRHQIKSYDTVLWYQKLYGDSSLKLIGYAQYSSIKEFENTFKDVLCEPNMSTELTCRHQINNYDTILWYRRLNNNSSLKLIGFARYSNVKELEQSFKGHFSLTGDGQSVVLSNKVDQSPSDIFWSPGSSAEVTCRHKISNYDTILWYQRSQRDSEMKLIGYMYYGERTIATKFEKHFNVSGHGETVSILHLVQLRKSEDSALYYCAAYFHSAASSASIKQKPSHLTTECNITQLHQTSYDLGVVLSNKVDQSPSDIFWSPGSSAEVTCRHQISNYDTILWYQRSQKDTELKLIGYMYLQQGTLEGTFKNHFNVSGHGKTHSTLYLIQLRQSEDSAMYYCAAYYHSGLSTSLGVTQSPTDLLLDTGATLNITCSHHDKTYDKIYWYQQTNEKSLELLGLLSFTKGNVDKEGFGIAGDAESEGYLLVSSVETKHTAVYFCAVSTAQC</sequence>
<name>A0A5A9NNU1_9TELE</name>
<dbReference type="SMART" id="SM00409">
    <property type="entry name" value="IG"/>
    <property type="match status" value="3"/>
</dbReference>
<keyword evidence="1" id="KW-0732">Signal</keyword>
<feature type="domain" description="Ig-like" evidence="3">
    <location>
        <begin position="579"/>
        <end position="673"/>
    </location>
</feature>
<dbReference type="EMBL" id="SOYY01000015">
    <property type="protein sequence ID" value="KAA0711390.1"/>
    <property type="molecule type" value="Genomic_DNA"/>
</dbReference>
<gene>
    <name evidence="4" type="ORF">E1301_Tti006319</name>
</gene>
<reference evidence="4 5" key="1">
    <citation type="journal article" date="2019" name="Mol. Ecol. Resour.">
        <title>Chromosome-level genome assembly of Triplophysa tibetana, a fish adapted to the harsh high-altitude environment of the Tibetan Plateau.</title>
        <authorList>
            <person name="Yang X."/>
            <person name="Liu H."/>
            <person name="Ma Z."/>
            <person name="Zou Y."/>
            <person name="Zou M."/>
            <person name="Mao Y."/>
            <person name="Li X."/>
            <person name="Wang H."/>
            <person name="Chen T."/>
            <person name="Wang W."/>
            <person name="Yang R."/>
        </authorList>
    </citation>
    <scope>NUCLEOTIDE SEQUENCE [LARGE SCALE GENOMIC DNA]</scope>
    <source>
        <strain evidence="4">TTIB1903HZAU</strain>
        <tissue evidence="4">Muscle</tissue>
    </source>
</reference>
<accession>A0A5A9NNU1</accession>
<proteinExistence type="predicted"/>
<dbReference type="AlphaFoldDB" id="A0A5A9NNU1"/>
<dbReference type="SUPFAM" id="SSF48726">
    <property type="entry name" value="Immunoglobulin"/>
    <property type="match status" value="7"/>
</dbReference>
<dbReference type="CDD" id="cd00099">
    <property type="entry name" value="IgV"/>
    <property type="match status" value="1"/>
</dbReference>
<evidence type="ECO:0000259" key="3">
    <source>
        <dbReference type="PROSITE" id="PS50835"/>
    </source>
</evidence>
<dbReference type="GO" id="GO:0006508">
    <property type="term" value="P:proteolysis"/>
    <property type="evidence" value="ECO:0007669"/>
    <property type="project" value="InterPro"/>
</dbReference>
<feature type="domain" description="Ig-like" evidence="3">
    <location>
        <begin position="475"/>
        <end position="578"/>
    </location>
</feature>
<keyword evidence="2" id="KW-0391">Immunity</keyword>
<dbReference type="GO" id="GO:0007166">
    <property type="term" value="P:cell surface receptor signaling pathway"/>
    <property type="evidence" value="ECO:0007669"/>
    <property type="project" value="TreeGrafter"/>
</dbReference>
<dbReference type="InterPro" id="IPR007110">
    <property type="entry name" value="Ig-like_dom"/>
</dbReference>
<dbReference type="InterPro" id="IPR013783">
    <property type="entry name" value="Ig-like_fold"/>
</dbReference>
<dbReference type="GO" id="GO:0004190">
    <property type="term" value="F:aspartic-type endopeptidase activity"/>
    <property type="evidence" value="ECO:0007669"/>
    <property type="project" value="InterPro"/>
</dbReference>
<dbReference type="InterPro" id="IPR050413">
    <property type="entry name" value="TCR_beta_variable"/>
</dbReference>
<protein>
    <recommendedName>
        <fullName evidence="3">Ig-like domain-containing protein</fullName>
    </recommendedName>
</protein>
<dbReference type="GO" id="GO:0005886">
    <property type="term" value="C:plasma membrane"/>
    <property type="evidence" value="ECO:0007669"/>
    <property type="project" value="TreeGrafter"/>
</dbReference>
<dbReference type="InterPro" id="IPR036179">
    <property type="entry name" value="Ig-like_dom_sf"/>
</dbReference>
<evidence type="ECO:0000313" key="4">
    <source>
        <dbReference type="EMBL" id="KAA0711390.1"/>
    </source>
</evidence>